<dbReference type="RefSeq" id="XP_018552042.1">
    <property type="nucleotide sequence ID" value="XM_018696526.2"/>
</dbReference>
<evidence type="ECO:0000256" key="15">
    <source>
        <dbReference type="ARBA" id="ARBA00023136"/>
    </source>
</evidence>
<keyword evidence="16" id="KW-0325">Glycoprotein</keyword>
<sequence>MTKKLCGTNYPTSICFIVVNEFCERFSYYGMKAVLTLYFLTYLHWDKDLSTAVYHAFSGLCYFTPILGALIADSWLGKFKTIIYLSIVYVIGHVVKSVGAIPTVGNSNVHITLSMVGLILIAFGTGGIKPCVAAFGGDQFDEEHVSERQKFFSIFYMSINAGSLLSTVITPILRGDVQCFGGDCYALAFGVPAALMIVALVVFIAGSGLYKRNPPQGNILLEVCNCIGFAIKNRWRSTKYDPQRKHWLDWAEEKYSKRLIQEIKMVLRVLVLYIPLPMFWALFDQQGSRWTLQATRMNMAFGESFIIKPDQMQMLNALLILVFVPIFDLIIYPLVGLCRINITPLRKMATGMIFAALAFGAATLVEVNVVKTVVDPAPAEQCLLQALNLASGNVDVKIPDSKLFPEPIQYLQDPPKYERVLLGASSKNLTIQVTFNGTTSECNQTFQQQKAYSLIFYHESTRIKCKLVDDVIKKNEDGNPLLRFLNAEREAINLTVGDVTFPVPAGYAMSVNKTVERGEYSDVSCTPQSEKCSHLNLGLLDFGASYTIILIDESGKTVAHKIEDVKANNVHIAWQIPQYVLITAGEVMFSITGLEFSYSQAPANMKSVLQAGWLLTVAFGNVIVLIVAEGAGLEQWKEFLLFAGLLLGVSVIFSIMAYFYTYVDPDQLDKIYREDSGKEEDDDDNMKKKSNDIHLNKIGKSTRL</sequence>
<dbReference type="GO" id="GO:0015293">
    <property type="term" value="F:symporter activity"/>
    <property type="evidence" value="ECO:0007669"/>
    <property type="project" value="UniProtKB-KW"/>
</dbReference>
<dbReference type="Proteomes" id="UP000694890">
    <property type="component" value="Linkage group LG1"/>
</dbReference>
<dbReference type="PANTHER" id="PTHR11654">
    <property type="entry name" value="OLIGOPEPTIDE TRANSPORTER-RELATED"/>
    <property type="match status" value="1"/>
</dbReference>
<evidence type="ECO:0000256" key="3">
    <source>
        <dbReference type="ARBA" id="ARBA00004651"/>
    </source>
</evidence>
<comment type="catalytic activity">
    <reaction evidence="26">
        <text>N-acetyl-D-muramoyl-L-alanyl-D-isoglutamine(out) + 3 H(+)(out) = N-acetyl-D-muramoyl-L-alanyl-D-isoglutamine(in) + 3 H(+)(in)</text>
        <dbReference type="Rhea" id="RHEA:76375"/>
        <dbReference type="ChEBI" id="CHEBI:15378"/>
        <dbReference type="ChEBI" id="CHEBI:155830"/>
    </reaction>
    <physiologicalReaction direction="left-to-right" evidence="26">
        <dbReference type="Rhea" id="RHEA:76376"/>
    </physiologicalReaction>
</comment>
<dbReference type="FunFam" id="1.20.1250.20:FF:000158">
    <property type="entry name" value="Solute carrier family 15 member 2"/>
    <property type="match status" value="1"/>
</dbReference>
<feature type="transmembrane region" description="Helical" evidence="33">
    <location>
        <begin position="153"/>
        <end position="173"/>
    </location>
</feature>
<dbReference type="GeneID" id="108897104"/>
<feature type="transmembrane region" description="Helical" evidence="33">
    <location>
        <begin position="26"/>
        <end position="45"/>
    </location>
</feature>
<keyword evidence="13" id="KW-0653">Protein transport</keyword>
<evidence type="ECO:0000256" key="25">
    <source>
        <dbReference type="ARBA" id="ARBA00050757"/>
    </source>
</evidence>
<reference evidence="35" key="1">
    <citation type="submission" date="2025-08" db="UniProtKB">
        <authorList>
            <consortium name="RefSeq"/>
        </authorList>
    </citation>
    <scope>IDENTIFICATION</scope>
    <source>
        <tissue evidence="35">Brain</tissue>
    </source>
</reference>
<evidence type="ECO:0000256" key="20">
    <source>
        <dbReference type="ARBA" id="ARBA00036032"/>
    </source>
</evidence>
<evidence type="ECO:0000256" key="13">
    <source>
        <dbReference type="ARBA" id="ARBA00022927"/>
    </source>
</evidence>
<keyword evidence="6" id="KW-1003">Cell membrane</keyword>
<comment type="similarity">
    <text evidence="4 31">Belongs to the major facilitator superfamily. Proton-dependent oligopeptide transporter (POT/PTR) (TC 2.A.17) family.</text>
</comment>
<evidence type="ECO:0000256" key="10">
    <source>
        <dbReference type="ARBA" id="ARBA00022847"/>
    </source>
</evidence>
<dbReference type="SUPFAM" id="SSF103473">
    <property type="entry name" value="MFS general substrate transporter"/>
    <property type="match status" value="1"/>
</dbReference>
<dbReference type="AlphaFoldDB" id="A0AAJ7VG35"/>
<evidence type="ECO:0000256" key="12">
    <source>
        <dbReference type="ARBA" id="ARBA00022859"/>
    </source>
</evidence>
<comment type="catalytic activity">
    <reaction evidence="22">
        <text>a dipeptide(out) + 2 H(+)(out) = a dipeptide(in) + 2 H(+)(in)</text>
        <dbReference type="Rhea" id="RHEA:76179"/>
        <dbReference type="ChEBI" id="CHEBI:15378"/>
        <dbReference type="ChEBI" id="CHEBI:90799"/>
    </reaction>
    <physiologicalReaction direction="left-to-right" evidence="22">
        <dbReference type="Rhea" id="RHEA:76180"/>
    </physiologicalReaction>
</comment>
<keyword evidence="7" id="KW-0597">Phosphoprotein</keyword>
<evidence type="ECO:0000256" key="30">
    <source>
        <dbReference type="ARBA" id="ARBA00083870"/>
    </source>
</evidence>
<dbReference type="PROSITE" id="PS01023">
    <property type="entry name" value="PTR2_2"/>
    <property type="match status" value="1"/>
</dbReference>
<evidence type="ECO:0000256" key="11">
    <source>
        <dbReference type="ARBA" id="ARBA00022856"/>
    </source>
</evidence>
<evidence type="ECO:0000256" key="32">
    <source>
        <dbReference type="SAM" id="MobiDB-lite"/>
    </source>
</evidence>
<feature type="transmembrane region" description="Helical" evidence="33">
    <location>
        <begin position="185"/>
        <end position="210"/>
    </location>
</feature>
<comment type="catalytic activity">
    <reaction evidence="27">
        <text>glycyl-L-leucine(out) + 2 H(+)(out) = glycyl-L-leucine(in) + 2 H(+)(in)</text>
        <dbReference type="Rhea" id="RHEA:76167"/>
        <dbReference type="ChEBI" id="CHEBI:15378"/>
        <dbReference type="ChEBI" id="CHEBI:143163"/>
    </reaction>
    <physiologicalReaction direction="left-to-right" evidence="27">
        <dbReference type="Rhea" id="RHEA:76168"/>
    </physiologicalReaction>
</comment>
<keyword evidence="5 31" id="KW-0813">Transport</keyword>
<feature type="transmembrane region" description="Helical" evidence="33">
    <location>
        <begin position="608"/>
        <end position="627"/>
    </location>
</feature>
<evidence type="ECO:0000256" key="9">
    <source>
        <dbReference type="ARBA" id="ARBA00022692"/>
    </source>
</evidence>
<comment type="function">
    <text evidence="28">Proton-coupled amino-acid transporter that transports oligopeptides of 2 to 4 amino acids with a preference for dipeptides. Transports neutral and anionic dipeptides with a proton to peptide stoichiometry of 2:1 or 3:1. In kidney, involved in the absorption of circulating di- and tripeptides from the glomerular filtrate. Can also transport beta-lactam antibiotics, such as the aminocephalosporin cefadroxil, and other antiviral and anticancer drugs. Transports the dipeptide-like aminopeptidase inhibitor bestatin. Also able to transport carnosine. Involved in innate immunity by promoting the detection of microbial pathogens by NOD-like receptors (NLRs). Mediates transport of bacterial peptidoglycans across the plasma membrane or, in macrophages, the phagosome membrane: catalyzes the transport of certain bacterial peptidoglycans, such as muramyl dipeptide (MDP), the NOD2 ligand.</text>
</comment>
<evidence type="ECO:0000256" key="7">
    <source>
        <dbReference type="ARBA" id="ARBA00022553"/>
    </source>
</evidence>
<keyword evidence="12" id="KW-0391">Immunity</keyword>
<feature type="transmembrane region" description="Helical" evidence="33">
    <location>
        <begin position="639"/>
        <end position="660"/>
    </location>
</feature>
<comment type="catalytic activity">
    <reaction evidence="25">
        <text>L-alanyl-L-alanine(out) + 2 H(+)(out) = L-alanyl-L-alanine(in) + 2 H(+)(in)</text>
        <dbReference type="Rhea" id="RHEA:76183"/>
        <dbReference type="ChEBI" id="CHEBI:15378"/>
        <dbReference type="ChEBI" id="CHEBI:195181"/>
    </reaction>
    <physiologicalReaction direction="left-to-right" evidence="25">
        <dbReference type="Rhea" id="RHEA:76184"/>
    </physiologicalReaction>
</comment>
<dbReference type="CDD" id="cd17411">
    <property type="entry name" value="MFS_SLC15A2"/>
    <property type="match status" value="1"/>
</dbReference>
<organism evidence="34 35">
    <name type="scientific">Lates calcarifer</name>
    <name type="common">Barramundi</name>
    <name type="synonym">Holocentrus calcarifer</name>
    <dbReference type="NCBI Taxonomy" id="8187"/>
    <lineage>
        <taxon>Eukaryota</taxon>
        <taxon>Metazoa</taxon>
        <taxon>Chordata</taxon>
        <taxon>Craniata</taxon>
        <taxon>Vertebrata</taxon>
        <taxon>Euteleostomi</taxon>
        <taxon>Actinopterygii</taxon>
        <taxon>Neopterygii</taxon>
        <taxon>Teleostei</taxon>
        <taxon>Neoteleostei</taxon>
        <taxon>Acanthomorphata</taxon>
        <taxon>Carangaria</taxon>
        <taxon>Carangaria incertae sedis</taxon>
        <taxon>Centropomidae</taxon>
        <taxon>Lates</taxon>
    </lineage>
</organism>
<dbReference type="GO" id="GO:0071916">
    <property type="term" value="F:dipeptide transmembrane transporter activity"/>
    <property type="evidence" value="ECO:0007669"/>
    <property type="project" value="UniProtKB-ARBA"/>
</dbReference>
<dbReference type="GO" id="GO:0140206">
    <property type="term" value="P:dipeptide import across plasma membrane"/>
    <property type="evidence" value="ECO:0007669"/>
    <property type="project" value="UniProtKB-ARBA"/>
</dbReference>
<dbReference type="KEGG" id="lcf:108897104"/>
<feature type="transmembrane region" description="Helical" evidence="33">
    <location>
        <begin position="314"/>
        <end position="335"/>
    </location>
</feature>
<feature type="transmembrane region" description="Helical" evidence="33">
    <location>
        <begin position="111"/>
        <end position="132"/>
    </location>
</feature>
<comment type="catalytic activity">
    <reaction evidence="20">
        <text>glycyl-L-glutamate(out) + 3 H(+)(out) = glycyl-L-glutamate(in) + 3 H(+)(in)</text>
        <dbReference type="Rhea" id="RHEA:76175"/>
        <dbReference type="ChEBI" id="CHEBI:15378"/>
        <dbReference type="ChEBI" id="CHEBI:73784"/>
    </reaction>
    <physiologicalReaction direction="left-to-right" evidence="20">
        <dbReference type="Rhea" id="RHEA:76176"/>
    </physiologicalReaction>
</comment>
<dbReference type="GO" id="GO:0016324">
    <property type="term" value="C:apical plasma membrane"/>
    <property type="evidence" value="ECO:0007669"/>
    <property type="project" value="UniProtKB-SubCell"/>
</dbReference>
<dbReference type="PROSITE" id="PS01022">
    <property type="entry name" value="PTR2_1"/>
    <property type="match status" value="1"/>
</dbReference>
<evidence type="ECO:0000256" key="5">
    <source>
        <dbReference type="ARBA" id="ARBA00022448"/>
    </source>
</evidence>
<dbReference type="CTD" id="6565"/>
<evidence type="ECO:0000256" key="29">
    <source>
        <dbReference type="ARBA" id="ARBA00083190"/>
    </source>
</evidence>
<feature type="transmembrane region" description="Helical" evidence="33">
    <location>
        <begin position="83"/>
        <end position="105"/>
    </location>
</feature>
<evidence type="ECO:0000256" key="6">
    <source>
        <dbReference type="ARBA" id="ARBA00022475"/>
    </source>
</evidence>
<keyword evidence="10" id="KW-0769">Symport</keyword>
<evidence type="ECO:0000256" key="14">
    <source>
        <dbReference type="ARBA" id="ARBA00022989"/>
    </source>
</evidence>
<evidence type="ECO:0000256" key="27">
    <source>
        <dbReference type="ARBA" id="ARBA00051899"/>
    </source>
</evidence>
<evidence type="ECO:0000256" key="31">
    <source>
        <dbReference type="RuleBase" id="RU003755"/>
    </source>
</evidence>
<dbReference type="Pfam" id="PF00854">
    <property type="entry name" value="PTR2"/>
    <property type="match status" value="2"/>
</dbReference>
<dbReference type="InterPro" id="IPR043381">
    <property type="entry name" value="SLC15A2"/>
</dbReference>
<evidence type="ECO:0000256" key="1">
    <source>
        <dbReference type="ARBA" id="ARBA00004221"/>
    </source>
</evidence>
<gene>
    <name evidence="35" type="primary">slc15a2</name>
</gene>
<comment type="catalytic activity">
    <reaction evidence="19">
        <text>glycyl-L-lysine(out) + 2 H(+)(out) = glycyl-L-lysine(in) + 2 H(+)(in)</text>
        <dbReference type="Rhea" id="RHEA:76171"/>
        <dbReference type="ChEBI" id="CHEBI:15378"/>
        <dbReference type="ChEBI" id="CHEBI:194323"/>
    </reaction>
    <physiologicalReaction direction="left-to-right" evidence="19">
        <dbReference type="Rhea" id="RHEA:76172"/>
    </physiologicalReaction>
</comment>
<keyword evidence="14 33" id="KW-1133">Transmembrane helix</keyword>
<evidence type="ECO:0000313" key="35">
    <source>
        <dbReference type="RefSeq" id="XP_018552042.1"/>
    </source>
</evidence>
<evidence type="ECO:0000256" key="19">
    <source>
        <dbReference type="ARBA" id="ARBA00035916"/>
    </source>
</evidence>
<keyword evidence="9 31" id="KW-0812">Transmembrane</keyword>
<evidence type="ECO:0000256" key="23">
    <source>
        <dbReference type="ARBA" id="ARBA00041092"/>
    </source>
</evidence>
<evidence type="ECO:0000256" key="28">
    <source>
        <dbReference type="ARBA" id="ARBA00056584"/>
    </source>
</evidence>
<evidence type="ECO:0000256" key="18">
    <source>
        <dbReference type="ARBA" id="ARBA00035821"/>
    </source>
</evidence>
<evidence type="ECO:0000256" key="22">
    <source>
        <dbReference type="ARBA" id="ARBA00036620"/>
    </source>
</evidence>
<feature type="transmembrane region" description="Helical" evidence="33">
    <location>
        <begin position="51"/>
        <end position="71"/>
    </location>
</feature>
<evidence type="ECO:0000256" key="33">
    <source>
        <dbReference type="SAM" id="Phobius"/>
    </source>
</evidence>
<feature type="transmembrane region" description="Helical" evidence="33">
    <location>
        <begin position="347"/>
        <end position="365"/>
    </location>
</feature>
<dbReference type="InterPro" id="IPR036259">
    <property type="entry name" value="MFS_trans_sf"/>
</dbReference>
<dbReference type="GO" id="GO:0045087">
    <property type="term" value="P:innate immune response"/>
    <property type="evidence" value="ECO:0007669"/>
    <property type="project" value="UniProtKB-KW"/>
</dbReference>
<evidence type="ECO:0000256" key="8">
    <source>
        <dbReference type="ARBA" id="ARBA00022588"/>
    </source>
</evidence>
<keyword evidence="17" id="KW-0968">Cytoplasmic vesicle</keyword>
<evidence type="ECO:0000256" key="4">
    <source>
        <dbReference type="ARBA" id="ARBA00005982"/>
    </source>
</evidence>
<evidence type="ECO:0000256" key="24">
    <source>
        <dbReference type="ARBA" id="ARBA00042838"/>
    </source>
</evidence>
<dbReference type="InterPro" id="IPR018456">
    <property type="entry name" value="PTR2_symporter_CS"/>
</dbReference>
<accession>A0AAJ7VG35</accession>
<feature type="compositionally biased region" description="Basic and acidic residues" evidence="32">
    <location>
        <begin position="685"/>
        <end position="695"/>
    </location>
</feature>
<dbReference type="InterPro" id="IPR000109">
    <property type="entry name" value="POT_fam"/>
</dbReference>
<evidence type="ECO:0000256" key="16">
    <source>
        <dbReference type="ARBA" id="ARBA00023180"/>
    </source>
</evidence>
<dbReference type="GO" id="GO:0015031">
    <property type="term" value="P:protein transport"/>
    <property type="evidence" value="ECO:0007669"/>
    <property type="project" value="UniProtKB-KW"/>
</dbReference>
<keyword evidence="8" id="KW-0399">Innate immunity</keyword>
<proteinExistence type="inferred from homology"/>
<comment type="subcellular location">
    <subcellularLocation>
        <location evidence="1">Apical cell membrane</location>
    </subcellularLocation>
    <subcellularLocation>
        <location evidence="3">Cell membrane</location>
        <topology evidence="3">Multi-pass membrane protein</topology>
    </subcellularLocation>
    <subcellularLocation>
        <location evidence="2">Cytoplasmic vesicle</location>
        <location evidence="2">Phagosome membrane</location>
        <topology evidence="2">Multi-pass membrane protein</topology>
    </subcellularLocation>
    <subcellularLocation>
        <location evidence="31">Membrane</location>
        <topology evidence="31">Multi-pass membrane protein</topology>
    </subcellularLocation>
</comment>
<protein>
    <recommendedName>
        <fullName evidence="23">Solute carrier family 15 member 2</fullName>
    </recommendedName>
    <alternativeName>
        <fullName evidence="30">Kidney H(+)/peptide cotransporter</fullName>
    </alternativeName>
    <alternativeName>
        <fullName evidence="29">Oligopeptide transporter, kidney isoform</fullName>
    </alternativeName>
    <alternativeName>
        <fullName evidence="24">Peptide transporter 2</fullName>
    </alternativeName>
</protein>
<name>A0AAJ7VG35_LATCA</name>
<keyword evidence="15 33" id="KW-0472">Membrane</keyword>
<feature type="region of interest" description="Disordered" evidence="32">
    <location>
        <begin position="675"/>
        <end position="704"/>
    </location>
</feature>
<evidence type="ECO:0000256" key="21">
    <source>
        <dbReference type="ARBA" id="ARBA00036391"/>
    </source>
</evidence>
<comment type="catalytic activity">
    <reaction evidence="18">
        <text>an L-amino acid tripeptide(out) + 2 H(+)(out) = an L-amino acid tripeptide(in) + 2 H(+)(in)</text>
        <dbReference type="Rhea" id="RHEA:76187"/>
        <dbReference type="ChEBI" id="CHEBI:15378"/>
        <dbReference type="ChEBI" id="CHEBI:155837"/>
    </reaction>
    <physiologicalReaction direction="left-to-right" evidence="18">
        <dbReference type="Rhea" id="RHEA:76188"/>
    </physiologicalReaction>
</comment>
<feature type="transmembrane region" description="Helical" evidence="33">
    <location>
        <begin position="265"/>
        <end position="283"/>
    </location>
</feature>
<evidence type="ECO:0000256" key="17">
    <source>
        <dbReference type="ARBA" id="ARBA00023329"/>
    </source>
</evidence>
<keyword evidence="11" id="KW-0571">Peptide transport</keyword>
<evidence type="ECO:0000313" key="34">
    <source>
        <dbReference type="Proteomes" id="UP000694890"/>
    </source>
</evidence>
<comment type="catalytic activity">
    <reaction evidence="21">
        <text>carnosine(out) + 2 H(+)(out) = carnosine(in) + 2 H(+)(in)</text>
        <dbReference type="Rhea" id="RHEA:76191"/>
        <dbReference type="ChEBI" id="CHEBI:15378"/>
        <dbReference type="ChEBI" id="CHEBI:57485"/>
    </reaction>
    <physiologicalReaction direction="left-to-right" evidence="21">
        <dbReference type="Rhea" id="RHEA:76192"/>
    </physiologicalReaction>
</comment>
<dbReference type="FunFam" id="1.20.1250.20:FF:000049">
    <property type="entry name" value="Solute carrier family 15 member 2"/>
    <property type="match status" value="1"/>
</dbReference>
<evidence type="ECO:0000256" key="26">
    <source>
        <dbReference type="ARBA" id="ARBA00051256"/>
    </source>
</evidence>
<evidence type="ECO:0000256" key="2">
    <source>
        <dbReference type="ARBA" id="ARBA00004265"/>
    </source>
</evidence>
<dbReference type="GO" id="GO:0030670">
    <property type="term" value="C:phagocytic vesicle membrane"/>
    <property type="evidence" value="ECO:0007669"/>
    <property type="project" value="UniProtKB-SubCell"/>
</dbReference>
<dbReference type="Gene3D" id="1.20.1250.20">
    <property type="entry name" value="MFS general substrate transporter like domains"/>
    <property type="match status" value="2"/>
</dbReference>